<accession>A0A7K4MLS7</accession>
<keyword evidence="2" id="KW-0812">Transmembrane</keyword>
<keyword evidence="2" id="KW-1133">Transmembrane helix</keyword>
<gene>
    <name evidence="3" type="ORF">HX850_04450</name>
</gene>
<evidence type="ECO:0000256" key="1">
    <source>
        <dbReference type="SAM" id="MobiDB-lite"/>
    </source>
</evidence>
<comment type="caution">
    <text evidence="3">The sequence shown here is derived from an EMBL/GenBank/DDBJ whole genome shotgun (WGS) entry which is preliminary data.</text>
</comment>
<dbReference type="EMBL" id="JACATK010000030">
    <property type="protein sequence ID" value="NWJ30147.1"/>
    <property type="molecule type" value="Genomic_DNA"/>
</dbReference>
<feature type="region of interest" description="Disordered" evidence="1">
    <location>
        <begin position="41"/>
        <end position="65"/>
    </location>
</feature>
<name>A0A7K4MLS7_9ARCH</name>
<organism evidence="3 4">
    <name type="scientific">Marine Group I thaumarchaeote</name>
    <dbReference type="NCBI Taxonomy" id="2511932"/>
    <lineage>
        <taxon>Archaea</taxon>
        <taxon>Nitrososphaerota</taxon>
        <taxon>Marine Group I</taxon>
    </lineage>
</organism>
<feature type="transmembrane region" description="Helical" evidence="2">
    <location>
        <begin position="6"/>
        <end position="31"/>
    </location>
</feature>
<dbReference type="Proteomes" id="UP000568446">
    <property type="component" value="Unassembled WGS sequence"/>
</dbReference>
<evidence type="ECO:0000256" key="2">
    <source>
        <dbReference type="SAM" id="Phobius"/>
    </source>
</evidence>
<sequence>MSKFYLFIGIFLICSGLGAAIGIAFLLAYFWSDIKDELKKQQTPTSEKEDFSINSMSDNLREKLI</sequence>
<proteinExistence type="predicted"/>
<keyword evidence="2" id="KW-0472">Membrane</keyword>
<feature type="compositionally biased region" description="Basic and acidic residues" evidence="1">
    <location>
        <begin position="41"/>
        <end position="51"/>
    </location>
</feature>
<evidence type="ECO:0000313" key="3">
    <source>
        <dbReference type="EMBL" id="NWJ30147.1"/>
    </source>
</evidence>
<reference evidence="3 4" key="1">
    <citation type="journal article" date="2019" name="Environ. Microbiol.">
        <title>Genomics insights into ecotype formation of ammonia-oxidizing archaea in the deep ocean.</title>
        <authorList>
            <person name="Wang Y."/>
            <person name="Huang J.M."/>
            <person name="Cui G.J."/>
            <person name="Nunoura T."/>
            <person name="Takaki Y."/>
            <person name="Li W.L."/>
            <person name="Li J."/>
            <person name="Gao Z.M."/>
            <person name="Takai K."/>
            <person name="Zhang A.Q."/>
            <person name="Stepanauskas R."/>
        </authorList>
    </citation>
    <scope>NUCLEOTIDE SEQUENCE [LARGE SCALE GENOMIC DNA]</scope>
    <source>
        <strain evidence="3 4">C4</strain>
    </source>
</reference>
<protein>
    <submittedName>
        <fullName evidence="3">Uncharacterized protein</fullName>
    </submittedName>
</protein>
<dbReference type="AlphaFoldDB" id="A0A7K4MLS7"/>
<evidence type="ECO:0000313" key="4">
    <source>
        <dbReference type="Proteomes" id="UP000568446"/>
    </source>
</evidence>